<gene>
    <name evidence="1" type="ORF">LCGC14_0894320</name>
</gene>
<proteinExistence type="predicted"/>
<sequence>MGFETKDLCLGDRELMQGIAAGSITDDGNLNDSQRRSARVLYNLGLIGTQPFTGSNSPTELIYLTAKGKHILNVLEEEK</sequence>
<name>A0A0F9PJ08_9ZZZZ</name>
<accession>A0A0F9PJ08</accession>
<comment type="caution">
    <text evidence="1">The sequence shown here is derived from an EMBL/GenBank/DDBJ whole genome shotgun (WGS) entry which is preliminary data.</text>
</comment>
<evidence type="ECO:0000313" key="1">
    <source>
        <dbReference type="EMBL" id="KKN24492.1"/>
    </source>
</evidence>
<reference evidence="1" key="1">
    <citation type="journal article" date="2015" name="Nature">
        <title>Complex archaea that bridge the gap between prokaryotes and eukaryotes.</title>
        <authorList>
            <person name="Spang A."/>
            <person name="Saw J.H."/>
            <person name="Jorgensen S.L."/>
            <person name="Zaremba-Niedzwiedzka K."/>
            <person name="Martijn J."/>
            <person name="Lind A.E."/>
            <person name="van Eijk R."/>
            <person name="Schleper C."/>
            <person name="Guy L."/>
            <person name="Ettema T.J."/>
        </authorList>
    </citation>
    <scope>NUCLEOTIDE SEQUENCE</scope>
</reference>
<organism evidence="1">
    <name type="scientific">marine sediment metagenome</name>
    <dbReference type="NCBI Taxonomy" id="412755"/>
    <lineage>
        <taxon>unclassified sequences</taxon>
        <taxon>metagenomes</taxon>
        <taxon>ecological metagenomes</taxon>
    </lineage>
</organism>
<dbReference type="EMBL" id="LAZR01002879">
    <property type="protein sequence ID" value="KKN24492.1"/>
    <property type="molecule type" value="Genomic_DNA"/>
</dbReference>
<protein>
    <submittedName>
        <fullName evidence="1">Uncharacterized protein</fullName>
    </submittedName>
</protein>
<dbReference type="AlphaFoldDB" id="A0A0F9PJ08"/>